<dbReference type="PANTHER" id="PTHR37066">
    <property type="entry name" value="HELICASE-ASSOCIATED"/>
    <property type="match status" value="1"/>
</dbReference>
<dbReference type="InterPro" id="IPR005114">
    <property type="entry name" value="Helicase_assoc"/>
</dbReference>
<dbReference type="OrthoDB" id="69278at2759"/>
<protein>
    <recommendedName>
        <fullName evidence="1">Helicase-associated domain-containing protein</fullName>
    </recommendedName>
</protein>
<dbReference type="Pfam" id="PF03457">
    <property type="entry name" value="HA"/>
    <property type="match status" value="1"/>
</dbReference>
<dbReference type="PANTHER" id="PTHR37066:SF1">
    <property type="entry name" value="LNS2_PITP DOMAIN-CONTAINING PROTEIN"/>
    <property type="match status" value="1"/>
</dbReference>
<evidence type="ECO:0000313" key="2">
    <source>
        <dbReference type="EMBL" id="OQR97062.1"/>
    </source>
</evidence>
<gene>
    <name evidence="2" type="ORF">ACHHYP_12711</name>
</gene>
<sequence>MLRRSPSLLLRTFAAKAAAAPGELPPKMLKKIDSFVQTAKIMRSLQAATSDYTIIHNPTRIPDEAPWPEDFRGKFLATTDIRKLQREGKLPPAAATELEKLNMVWDVNAYKWQMKIEALTAYKAVYGHTDVPYSFVVPDQDTRWPRDTWGQALGKQVSNILKEFHTSKRVKNQVYNNPTPRQLQLIALDFNWDRSGFS</sequence>
<evidence type="ECO:0000313" key="3">
    <source>
        <dbReference type="Proteomes" id="UP000243579"/>
    </source>
</evidence>
<evidence type="ECO:0000259" key="1">
    <source>
        <dbReference type="Pfam" id="PF03457"/>
    </source>
</evidence>
<comment type="caution">
    <text evidence="2">The sequence shown here is derived from an EMBL/GenBank/DDBJ whole genome shotgun (WGS) entry which is preliminary data.</text>
</comment>
<dbReference type="AlphaFoldDB" id="A0A1V9ZGE3"/>
<dbReference type="Proteomes" id="UP000243579">
    <property type="component" value="Unassembled WGS sequence"/>
</dbReference>
<name>A0A1V9ZGE3_ACHHY</name>
<proteinExistence type="predicted"/>
<organism evidence="2 3">
    <name type="scientific">Achlya hypogyna</name>
    <name type="common">Oomycete</name>
    <name type="synonym">Protoachlya hypogyna</name>
    <dbReference type="NCBI Taxonomy" id="1202772"/>
    <lineage>
        <taxon>Eukaryota</taxon>
        <taxon>Sar</taxon>
        <taxon>Stramenopiles</taxon>
        <taxon>Oomycota</taxon>
        <taxon>Saprolegniomycetes</taxon>
        <taxon>Saprolegniales</taxon>
        <taxon>Achlyaceae</taxon>
        <taxon>Achlya</taxon>
    </lineage>
</organism>
<accession>A0A1V9ZGE3</accession>
<feature type="domain" description="Helicase-associated" evidence="1">
    <location>
        <begin position="110"/>
        <end position="190"/>
    </location>
</feature>
<dbReference type="EMBL" id="JNBR01000123">
    <property type="protein sequence ID" value="OQR97062.1"/>
    <property type="molecule type" value="Genomic_DNA"/>
</dbReference>
<reference evidence="2 3" key="1">
    <citation type="journal article" date="2014" name="Genome Biol. Evol.">
        <title>The secreted proteins of Achlya hypogyna and Thraustotheca clavata identify the ancestral oomycete secretome and reveal gene acquisitions by horizontal gene transfer.</title>
        <authorList>
            <person name="Misner I."/>
            <person name="Blouin N."/>
            <person name="Leonard G."/>
            <person name="Richards T.A."/>
            <person name="Lane C.E."/>
        </authorList>
    </citation>
    <scope>NUCLEOTIDE SEQUENCE [LARGE SCALE GENOMIC DNA]</scope>
    <source>
        <strain evidence="2 3">ATCC 48635</strain>
    </source>
</reference>
<keyword evidence="3" id="KW-1185">Reference proteome</keyword>